<evidence type="ECO:0000256" key="7">
    <source>
        <dbReference type="PIRSR" id="PIRSR602481-1"/>
    </source>
</evidence>
<organism evidence="8 9">
    <name type="scientific">Marseilla massiliensis</name>
    <dbReference type="NCBI Taxonomy" id="1841864"/>
    <lineage>
        <taxon>Bacteria</taxon>
        <taxon>Pseudomonadati</taxon>
        <taxon>Bacteroidota</taxon>
        <taxon>Bacteroidia</taxon>
        <taxon>Bacteroidales</taxon>
        <taxon>Prevotellaceae</taxon>
        <taxon>Marseilla</taxon>
    </lineage>
</organism>
<dbReference type="Gene3D" id="3.30.1490.190">
    <property type="match status" value="1"/>
</dbReference>
<evidence type="ECO:0000256" key="2">
    <source>
        <dbReference type="ARBA" id="ARBA00022491"/>
    </source>
</evidence>
<keyword evidence="4" id="KW-0805">Transcription regulation</keyword>
<sequence>MVAKDKDAYKRLEDCGLRPSVQRLLIMDYLLSHHTHPTVEEVYRDLCKKCPTLSKTTVYNTLRLFSEKRAAQMITIDDHRVCYDGVIVPHAHFYCKQCGKISDMEHMAVPQLPSGESLDGNVVSEVQLYYKGLCAECAKSE</sequence>
<keyword evidence="6" id="KW-0804">Transcription</keyword>
<gene>
    <name evidence="8" type="ORF">H6B30_08840</name>
</gene>
<dbReference type="PANTHER" id="PTHR33202:SF8">
    <property type="entry name" value="PEROXIDE-RESPONSIVE REPRESSOR PERR"/>
    <property type="match status" value="1"/>
</dbReference>
<dbReference type="GO" id="GO:0045892">
    <property type="term" value="P:negative regulation of DNA-templated transcription"/>
    <property type="evidence" value="ECO:0007669"/>
    <property type="project" value="TreeGrafter"/>
</dbReference>
<evidence type="ECO:0000256" key="3">
    <source>
        <dbReference type="ARBA" id="ARBA00022833"/>
    </source>
</evidence>
<keyword evidence="7" id="KW-0479">Metal-binding</keyword>
<keyword evidence="3 7" id="KW-0862">Zinc</keyword>
<evidence type="ECO:0000256" key="4">
    <source>
        <dbReference type="ARBA" id="ARBA00023015"/>
    </source>
</evidence>
<proteinExistence type="inferred from homology"/>
<feature type="binding site" evidence="7">
    <location>
        <position position="98"/>
    </location>
    <ligand>
        <name>Zn(2+)</name>
        <dbReference type="ChEBI" id="CHEBI:29105"/>
    </ligand>
</feature>
<dbReference type="CDD" id="cd07153">
    <property type="entry name" value="Fur_like"/>
    <property type="match status" value="1"/>
</dbReference>
<feature type="binding site" evidence="7">
    <location>
        <position position="95"/>
    </location>
    <ligand>
        <name>Zn(2+)</name>
        <dbReference type="ChEBI" id="CHEBI:29105"/>
    </ligand>
</feature>
<dbReference type="SUPFAM" id="SSF46785">
    <property type="entry name" value="Winged helix' DNA-binding domain"/>
    <property type="match status" value="1"/>
</dbReference>
<dbReference type="InterPro" id="IPR043135">
    <property type="entry name" value="Fur_C"/>
</dbReference>
<dbReference type="GO" id="GO:1900376">
    <property type="term" value="P:regulation of secondary metabolite biosynthetic process"/>
    <property type="evidence" value="ECO:0007669"/>
    <property type="project" value="TreeGrafter"/>
</dbReference>
<evidence type="ECO:0000313" key="9">
    <source>
        <dbReference type="Proteomes" id="UP000764045"/>
    </source>
</evidence>
<dbReference type="PANTHER" id="PTHR33202">
    <property type="entry name" value="ZINC UPTAKE REGULATION PROTEIN"/>
    <property type="match status" value="1"/>
</dbReference>
<evidence type="ECO:0000256" key="5">
    <source>
        <dbReference type="ARBA" id="ARBA00023125"/>
    </source>
</evidence>
<comment type="caution">
    <text evidence="8">The sequence shown here is derived from an EMBL/GenBank/DDBJ whole genome shotgun (WGS) entry which is preliminary data.</text>
</comment>
<name>A0A938WM93_9BACT</name>
<dbReference type="GO" id="GO:0003700">
    <property type="term" value="F:DNA-binding transcription factor activity"/>
    <property type="evidence" value="ECO:0007669"/>
    <property type="project" value="InterPro"/>
</dbReference>
<keyword evidence="9" id="KW-1185">Reference proteome</keyword>
<dbReference type="InterPro" id="IPR036390">
    <property type="entry name" value="WH_DNA-bd_sf"/>
</dbReference>
<keyword evidence="2" id="KW-0678">Repressor</keyword>
<dbReference type="EMBL" id="JACJJL010000013">
    <property type="protein sequence ID" value="MBM6661849.1"/>
    <property type="molecule type" value="Genomic_DNA"/>
</dbReference>
<protein>
    <submittedName>
        <fullName evidence="8">Transcriptional repressor</fullName>
    </submittedName>
</protein>
<evidence type="ECO:0000256" key="1">
    <source>
        <dbReference type="ARBA" id="ARBA00007957"/>
    </source>
</evidence>
<dbReference type="GO" id="GO:0008270">
    <property type="term" value="F:zinc ion binding"/>
    <property type="evidence" value="ECO:0007669"/>
    <property type="project" value="TreeGrafter"/>
</dbReference>
<reference evidence="8 9" key="1">
    <citation type="journal article" date="2021" name="Sci. Rep.">
        <title>The distribution of antibiotic resistance genes in chicken gut microbiota commensals.</title>
        <authorList>
            <person name="Juricova H."/>
            <person name="Matiasovicova J."/>
            <person name="Kubasova T."/>
            <person name="Cejkova D."/>
            <person name="Rychlik I."/>
        </authorList>
    </citation>
    <scope>NUCLEOTIDE SEQUENCE [LARGE SCALE GENOMIC DNA]</scope>
    <source>
        <strain evidence="8 9">An819</strain>
    </source>
</reference>
<keyword evidence="5" id="KW-0238">DNA-binding</keyword>
<dbReference type="InterPro" id="IPR002481">
    <property type="entry name" value="FUR"/>
</dbReference>
<feature type="binding site" evidence="7">
    <location>
        <position position="134"/>
    </location>
    <ligand>
        <name>Zn(2+)</name>
        <dbReference type="ChEBI" id="CHEBI:29105"/>
    </ligand>
</feature>
<evidence type="ECO:0000256" key="6">
    <source>
        <dbReference type="ARBA" id="ARBA00023163"/>
    </source>
</evidence>
<dbReference type="GO" id="GO:0000976">
    <property type="term" value="F:transcription cis-regulatory region binding"/>
    <property type="evidence" value="ECO:0007669"/>
    <property type="project" value="TreeGrafter"/>
</dbReference>
<dbReference type="InterPro" id="IPR036388">
    <property type="entry name" value="WH-like_DNA-bd_sf"/>
</dbReference>
<dbReference type="AlphaFoldDB" id="A0A938WM93"/>
<dbReference type="Pfam" id="PF01475">
    <property type="entry name" value="FUR"/>
    <property type="match status" value="1"/>
</dbReference>
<feature type="binding site" evidence="7">
    <location>
        <position position="137"/>
    </location>
    <ligand>
        <name>Zn(2+)</name>
        <dbReference type="ChEBI" id="CHEBI:29105"/>
    </ligand>
</feature>
<evidence type="ECO:0000313" key="8">
    <source>
        <dbReference type="EMBL" id="MBM6661849.1"/>
    </source>
</evidence>
<accession>A0A938WM93</accession>
<comment type="similarity">
    <text evidence="1">Belongs to the Fur family.</text>
</comment>
<dbReference type="Gene3D" id="1.10.10.10">
    <property type="entry name" value="Winged helix-like DNA-binding domain superfamily/Winged helix DNA-binding domain"/>
    <property type="match status" value="1"/>
</dbReference>
<comment type="cofactor">
    <cofactor evidence="7">
        <name>Zn(2+)</name>
        <dbReference type="ChEBI" id="CHEBI:29105"/>
    </cofactor>
    <text evidence="7">Binds 1 zinc ion per subunit.</text>
</comment>
<dbReference type="Proteomes" id="UP000764045">
    <property type="component" value="Unassembled WGS sequence"/>
</dbReference>